<feature type="domain" description="Amidohydrolase 3" evidence="1">
    <location>
        <begin position="46"/>
        <end position="539"/>
    </location>
</feature>
<dbReference type="CDD" id="cd01300">
    <property type="entry name" value="YtcJ_like"/>
    <property type="match status" value="1"/>
</dbReference>
<accession>A0A344LK06</accession>
<evidence type="ECO:0000313" key="3">
    <source>
        <dbReference type="Proteomes" id="UP000250434"/>
    </source>
</evidence>
<dbReference type="PANTHER" id="PTHR22642:SF2">
    <property type="entry name" value="PROTEIN LONG AFTER FAR-RED 3"/>
    <property type="match status" value="1"/>
</dbReference>
<dbReference type="SUPFAM" id="SSF51338">
    <property type="entry name" value="Composite domain of metallo-dependent hydrolases"/>
    <property type="match status" value="1"/>
</dbReference>
<dbReference type="KEGG" id="aab:A4R43_09510"/>
<name>A0A344LK06_9PSEU</name>
<dbReference type="InterPro" id="IPR013108">
    <property type="entry name" value="Amidohydro_3"/>
</dbReference>
<dbReference type="Gene3D" id="2.30.40.10">
    <property type="entry name" value="Urease, subunit C, domain 1"/>
    <property type="match status" value="1"/>
</dbReference>
<dbReference type="OrthoDB" id="3173428at2"/>
<dbReference type="PANTHER" id="PTHR22642">
    <property type="entry name" value="IMIDAZOLONEPROPIONASE"/>
    <property type="match status" value="1"/>
</dbReference>
<dbReference type="EMBL" id="CP015163">
    <property type="protein sequence ID" value="AXB48380.1"/>
    <property type="molecule type" value="Genomic_DNA"/>
</dbReference>
<dbReference type="AlphaFoldDB" id="A0A344LK06"/>
<keyword evidence="2" id="KW-0378">Hydrolase</keyword>
<evidence type="ECO:0000259" key="1">
    <source>
        <dbReference type="Pfam" id="PF07969"/>
    </source>
</evidence>
<reference evidence="2 3" key="1">
    <citation type="submission" date="2016-04" db="EMBL/GenBank/DDBJ databases">
        <title>Complete genome sequence and analysis of deep-sea sediment isolate, Amycolatopsis sp. WP1.</title>
        <authorList>
            <person name="Wang H."/>
            <person name="Chen S."/>
            <person name="Wu Q."/>
        </authorList>
    </citation>
    <scope>NUCLEOTIDE SEQUENCE [LARGE SCALE GENOMIC DNA]</scope>
    <source>
        <strain evidence="2 3">WP1</strain>
    </source>
</reference>
<dbReference type="Gene3D" id="3.20.20.140">
    <property type="entry name" value="Metal-dependent hydrolases"/>
    <property type="match status" value="1"/>
</dbReference>
<dbReference type="SUPFAM" id="SSF51556">
    <property type="entry name" value="Metallo-dependent hydrolases"/>
    <property type="match status" value="1"/>
</dbReference>
<dbReference type="InterPro" id="IPR033932">
    <property type="entry name" value="YtcJ-like"/>
</dbReference>
<keyword evidence="3" id="KW-1185">Reference proteome</keyword>
<organism evidence="2 3">
    <name type="scientific">Amycolatopsis albispora</name>
    <dbReference type="NCBI Taxonomy" id="1804986"/>
    <lineage>
        <taxon>Bacteria</taxon>
        <taxon>Bacillati</taxon>
        <taxon>Actinomycetota</taxon>
        <taxon>Actinomycetes</taxon>
        <taxon>Pseudonocardiales</taxon>
        <taxon>Pseudonocardiaceae</taxon>
        <taxon>Amycolatopsis</taxon>
    </lineage>
</organism>
<dbReference type="InterPro" id="IPR032466">
    <property type="entry name" value="Metal_Hydrolase"/>
</dbReference>
<dbReference type="GO" id="GO:0016810">
    <property type="term" value="F:hydrolase activity, acting on carbon-nitrogen (but not peptide) bonds"/>
    <property type="evidence" value="ECO:0007669"/>
    <property type="project" value="InterPro"/>
</dbReference>
<gene>
    <name evidence="2" type="ORF">A4R43_09510</name>
</gene>
<dbReference type="Gene3D" id="3.10.310.70">
    <property type="match status" value="1"/>
</dbReference>
<dbReference type="InterPro" id="IPR011059">
    <property type="entry name" value="Metal-dep_hydrolase_composite"/>
</dbReference>
<dbReference type="Proteomes" id="UP000250434">
    <property type="component" value="Chromosome"/>
</dbReference>
<protein>
    <submittedName>
        <fullName evidence="2">Amidohydrolase</fullName>
    </submittedName>
</protein>
<dbReference type="Pfam" id="PF07969">
    <property type="entry name" value="Amidohydro_3"/>
    <property type="match status" value="1"/>
</dbReference>
<proteinExistence type="predicted"/>
<sequence>MIFHNGLVFTADAARSLASAVAVRDGRIVAVGGDAEVARFRAGAHEVVDLEGRLLLPGFVDAHAHPVMGGLERLRCDLSELETADEYLTAIGAYAAATTGWILGGGWSMSAFPGGCPAAELLDRVVPDRLVLLPNRDHHSAWVNTRTLELAGIGADTPDPPDGRIERDAGGRPTGTLHEGAMRLVERLVPAETQAEFDAALAEAQRYLHSLGVVGWQDAMVKAGPGASVHEAYLRACRDGTLTAKVTGALWWDRDCPADGIADQVAALAALRDETAGGRYDAGTVKVMLDGVAETFTAAMLEPYLDHCGHSTGNHGLSFLDAAQAKAVVTALDAAGFQVHFHALGDRAVRDALDALAAARAANGTSGRAHHLAHLQLVHPDDIPRFAALGATANLQALWAAHEPQMDELTIPFLGAERADRQYPFGALLRAGAPLAMGSDWPVSTPDPLAALHVAVNRIDPQAPEGTPPLGAHQALPLPVALAAYTTGSARAARLDTGTIAVGRPADLVVLDRNPLTGPPGEIGAARVARTYVDGQLVHAGERDDHRR</sequence>
<evidence type="ECO:0000313" key="2">
    <source>
        <dbReference type="EMBL" id="AXB48380.1"/>
    </source>
</evidence>